<dbReference type="AlphaFoldDB" id="A0A6G1Z7F6"/>
<name>A0A6G1Z7F6_9BACT</name>
<organism evidence="1">
    <name type="scientific">Parabacteroides goldsteinii</name>
    <dbReference type="NCBI Taxonomy" id="328812"/>
    <lineage>
        <taxon>Bacteria</taxon>
        <taxon>Pseudomonadati</taxon>
        <taxon>Bacteroidota</taxon>
        <taxon>Bacteroidia</taxon>
        <taxon>Bacteroidales</taxon>
        <taxon>Tannerellaceae</taxon>
        <taxon>Parabacteroides</taxon>
    </lineage>
</organism>
<dbReference type="InterPro" id="IPR024269">
    <property type="entry name" value="DUF3791"/>
</dbReference>
<dbReference type="EMBL" id="WKLP01000001">
    <property type="protein sequence ID" value="MRY09863.1"/>
    <property type="molecule type" value="Genomic_DNA"/>
</dbReference>
<proteinExistence type="predicted"/>
<gene>
    <name evidence="1" type="ORF">GKE01_00075</name>
</gene>
<evidence type="ECO:0000313" key="1">
    <source>
        <dbReference type="EMBL" id="MRY09863.1"/>
    </source>
</evidence>
<dbReference type="Pfam" id="PF12668">
    <property type="entry name" value="DUF3791"/>
    <property type="match status" value="1"/>
</dbReference>
<accession>A0A6G1Z7F6</accession>
<reference evidence="1" key="1">
    <citation type="journal article" date="2019" name="Nat. Med.">
        <title>A library of human gut bacterial isolates paired with longitudinal multiomics data enables mechanistic microbiome research.</title>
        <authorList>
            <person name="Poyet M."/>
            <person name="Groussin M."/>
            <person name="Gibbons S.M."/>
            <person name="Avila-Pacheco J."/>
            <person name="Jiang X."/>
            <person name="Kearney S.M."/>
            <person name="Perrotta A.R."/>
            <person name="Berdy B."/>
            <person name="Zhao S."/>
            <person name="Lieberman T.D."/>
            <person name="Swanson P.K."/>
            <person name="Smith M."/>
            <person name="Roesemann S."/>
            <person name="Alexander J.E."/>
            <person name="Rich S.A."/>
            <person name="Livny J."/>
            <person name="Vlamakis H."/>
            <person name="Clish C."/>
            <person name="Bullock K."/>
            <person name="Deik A."/>
            <person name="Scott J."/>
            <person name="Pierce K.A."/>
            <person name="Xavier R.J."/>
            <person name="Alm E.J."/>
        </authorList>
    </citation>
    <scope>NUCLEOTIDE SEQUENCE</scope>
    <source>
        <strain evidence="1">BIOML-A4</strain>
    </source>
</reference>
<sequence>MSNIRDKVEFIAAMIDAFAQRNSLNKQQAYRYIRRFHGIDFLEQHYEAIHTLDFKEALSYLTLYCQRQGGAIA</sequence>
<protein>
    <submittedName>
        <fullName evidence="1">DUF3791 domain-containing protein</fullName>
    </submittedName>
</protein>
<dbReference type="RefSeq" id="WP_010800877.1">
    <property type="nucleotide sequence ID" value="NZ_CAJSYT010000002.1"/>
</dbReference>
<comment type="caution">
    <text evidence="1">The sequence shown here is derived from an EMBL/GenBank/DDBJ whole genome shotgun (WGS) entry which is preliminary data.</text>
</comment>
<dbReference type="GeneID" id="69983478"/>